<reference evidence="1" key="1">
    <citation type="submission" date="2021-06" db="EMBL/GenBank/DDBJ databases">
        <authorList>
            <person name="Kallberg Y."/>
            <person name="Tangrot J."/>
            <person name="Rosling A."/>
        </authorList>
    </citation>
    <scope>NUCLEOTIDE SEQUENCE</scope>
    <source>
        <strain evidence="1">MA461A</strain>
    </source>
</reference>
<proteinExistence type="predicted"/>
<evidence type="ECO:0000313" key="2">
    <source>
        <dbReference type="Proteomes" id="UP000789920"/>
    </source>
</evidence>
<feature type="non-terminal residue" evidence="1">
    <location>
        <position position="1"/>
    </location>
</feature>
<evidence type="ECO:0000313" key="1">
    <source>
        <dbReference type="EMBL" id="CAG8757471.1"/>
    </source>
</evidence>
<comment type="caution">
    <text evidence="1">The sequence shown here is derived from an EMBL/GenBank/DDBJ whole genome shotgun (WGS) entry which is preliminary data.</text>
</comment>
<organism evidence="1 2">
    <name type="scientific">Racocetra persica</name>
    <dbReference type="NCBI Taxonomy" id="160502"/>
    <lineage>
        <taxon>Eukaryota</taxon>
        <taxon>Fungi</taxon>
        <taxon>Fungi incertae sedis</taxon>
        <taxon>Mucoromycota</taxon>
        <taxon>Glomeromycotina</taxon>
        <taxon>Glomeromycetes</taxon>
        <taxon>Diversisporales</taxon>
        <taxon>Gigasporaceae</taxon>
        <taxon>Racocetra</taxon>
    </lineage>
</organism>
<dbReference type="EMBL" id="CAJVQC010034858">
    <property type="protein sequence ID" value="CAG8757471.1"/>
    <property type="molecule type" value="Genomic_DNA"/>
</dbReference>
<name>A0ACA9QL41_9GLOM</name>
<gene>
    <name evidence="1" type="ORF">RPERSI_LOCUS14841</name>
</gene>
<protein>
    <submittedName>
        <fullName evidence="1">22661_t:CDS:1</fullName>
    </submittedName>
</protein>
<dbReference type="Proteomes" id="UP000789920">
    <property type="component" value="Unassembled WGS sequence"/>
</dbReference>
<accession>A0ACA9QL41</accession>
<keyword evidence="2" id="KW-1185">Reference proteome</keyword>
<sequence>EKDVSCYEFKLLNCDGDLAFDLTKDIQAGSVPKGNHAFFTEQFNGIKCPNDLKGFTLVIESDGKEVGRSTIS</sequence>